<dbReference type="PROSITE" id="PS00061">
    <property type="entry name" value="ADH_SHORT"/>
    <property type="match status" value="1"/>
</dbReference>
<reference evidence="3" key="1">
    <citation type="submission" date="2022-06" db="EMBL/GenBank/DDBJ databases">
        <title>Sneathiella actinostolidae sp. nov., isolated from a sea anemonein the Western Pacific Ocean.</title>
        <authorList>
            <person name="Wei M.J."/>
        </authorList>
    </citation>
    <scope>NUCLEOTIDE SEQUENCE</scope>
    <source>
        <strain evidence="3">PHK-P5</strain>
    </source>
</reference>
<dbReference type="InterPro" id="IPR002347">
    <property type="entry name" value="SDR_fam"/>
</dbReference>
<protein>
    <submittedName>
        <fullName evidence="3">SDR family oxidoreductase</fullName>
    </submittedName>
</protein>
<dbReference type="RefSeq" id="WP_251934305.1">
    <property type="nucleotide sequence ID" value="NZ_CP098747.1"/>
</dbReference>
<dbReference type="InterPro" id="IPR020904">
    <property type="entry name" value="Sc_DH/Rdtase_CS"/>
</dbReference>
<dbReference type="Proteomes" id="UP001056291">
    <property type="component" value="Chromosome"/>
</dbReference>
<comment type="similarity">
    <text evidence="1 2">Belongs to the short-chain dehydrogenases/reductases (SDR) family.</text>
</comment>
<sequence length="251" mass="27024">MSKKVILVTGAGSGIGRALSIGFANDKFTVIGVGRDAENLKGTKAIALDGQFDYYAADIADFTAMSQIVNEIIDRHDSLDILINNAAVYPKQRFLDTTPEEWASTININLNAMANCCRLVLPGMLEKEYGRIINVGSLADLNPIVMSAAYSTSKGAVHVLTRAIAREIDTLNKPNVLINEFLPDKTESAMSDVGGAPDKAYLPVKKLIDRPSGSPSGRSYSSGREVLPNLGLKILLKHAFSEKITALTKGR</sequence>
<proteinExistence type="inferred from homology"/>
<evidence type="ECO:0000313" key="3">
    <source>
        <dbReference type="EMBL" id="USG61318.1"/>
    </source>
</evidence>
<accession>A0ABY4W2D8</accession>
<dbReference type="PRINTS" id="PR00080">
    <property type="entry name" value="SDRFAMILY"/>
</dbReference>
<dbReference type="PANTHER" id="PTHR42879">
    <property type="entry name" value="3-OXOACYL-(ACYL-CARRIER-PROTEIN) REDUCTASE"/>
    <property type="match status" value="1"/>
</dbReference>
<dbReference type="CDD" id="cd05233">
    <property type="entry name" value="SDR_c"/>
    <property type="match status" value="1"/>
</dbReference>
<dbReference type="PRINTS" id="PR00081">
    <property type="entry name" value="GDHRDH"/>
</dbReference>
<dbReference type="InterPro" id="IPR050259">
    <property type="entry name" value="SDR"/>
</dbReference>
<dbReference type="PANTHER" id="PTHR42879:SF2">
    <property type="entry name" value="3-OXOACYL-[ACYL-CARRIER-PROTEIN] REDUCTASE FABG"/>
    <property type="match status" value="1"/>
</dbReference>
<dbReference type="Gene3D" id="3.40.50.720">
    <property type="entry name" value="NAD(P)-binding Rossmann-like Domain"/>
    <property type="match status" value="1"/>
</dbReference>
<dbReference type="InterPro" id="IPR036291">
    <property type="entry name" value="NAD(P)-bd_dom_sf"/>
</dbReference>
<dbReference type="SUPFAM" id="SSF51735">
    <property type="entry name" value="NAD(P)-binding Rossmann-fold domains"/>
    <property type="match status" value="1"/>
</dbReference>
<dbReference type="Pfam" id="PF00106">
    <property type="entry name" value="adh_short"/>
    <property type="match status" value="1"/>
</dbReference>
<dbReference type="EMBL" id="CP098747">
    <property type="protein sequence ID" value="USG61318.1"/>
    <property type="molecule type" value="Genomic_DNA"/>
</dbReference>
<keyword evidence="4" id="KW-1185">Reference proteome</keyword>
<gene>
    <name evidence="3" type="ORF">NBZ79_19350</name>
</gene>
<evidence type="ECO:0000256" key="2">
    <source>
        <dbReference type="RuleBase" id="RU000363"/>
    </source>
</evidence>
<name>A0ABY4W2D8_9PROT</name>
<evidence type="ECO:0000256" key="1">
    <source>
        <dbReference type="ARBA" id="ARBA00006484"/>
    </source>
</evidence>
<evidence type="ECO:0000313" key="4">
    <source>
        <dbReference type="Proteomes" id="UP001056291"/>
    </source>
</evidence>
<organism evidence="3 4">
    <name type="scientific">Sneathiella marina</name>
    <dbReference type="NCBI Taxonomy" id="2950108"/>
    <lineage>
        <taxon>Bacteria</taxon>
        <taxon>Pseudomonadati</taxon>
        <taxon>Pseudomonadota</taxon>
        <taxon>Alphaproteobacteria</taxon>
        <taxon>Sneathiellales</taxon>
        <taxon>Sneathiellaceae</taxon>
        <taxon>Sneathiella</taxon>
    </lineage>
</organism>